<dbReference type="OMA" id="STREMWN"/>
<dbReference type="OrthoDB" id="3055998at2759"/>
<evidence type="ECO:0000256" key="7">
    <source>
        <dbReference type="ARBA" id="ARBA00022801"/>
    </source>
</evidence>
<evidence type="ECO:0000256" key="1">
    <source>
        <dbReference type="ARBA" id="ARBA00000681"/>
    </source>
</evidence>
<dbReference type="GO" id="GO:0031176">
    <property type="term" value="F:endo-1,4-beta-xylanase activity"/>
    <property type="evidence" value="ECO:0007669"/>
    <property type="project" value="UniProtKB-EC"/>
</dbReference>
<dbReference type="Gene3D" id="3.20.20.80">
    <property type="entry name" value="Glycosidases"/>
    <property type="match status" value="1"/>
</dbReference>
<evidence type="ECO:0000256" key="13">
    <source>
        <dbReference type="SAM" id="SignalP"/>
    </source>
</evidence>
<feature type="active site" description="Nucleophile" evidence="11">
    <location>
        <position position="275"/>
    </location>
</feature>
<dbReference type="GeneID" id="19304870"/>
<dbReference type="SMART" id="SM00633">
    <property type="entry name" value="Glyco_10"/>
    <property type="match status" value="1"/>
</dbReference>
<dbReference type="Pfam" id="PF00331">
    <property type="entry name" value="Glyco_hydro_10"/>
    <property type="match status" value="1"/>
</dbReference>
<keyword evidence="9 12" id="KW-0326">Glycosidase</keyword>
<evidence type="ECO:0000256" key="8">
    <source>
        <dbReference type="ARBA" id="ARBA00023277"/>
    </source>
</evidence>
<comment type="pathway">
    <text evidence="3">Glycan degradation; xylan degradation.</text>
</comment>
<proteinExistence type="inferred from homology"/>
<evidence type="ECO:0000313" key="16">
    <source>
        <dbReference type="Proteomes" id="UP000030669"/>
    </source>
</evidence>
<dbReference type="KEGG" id="gtr:GLOTRDRAFT_149061"/>
<evidence type="ECO:0000256" key="9">
    <source>
        <dbReference type="ARBA" id="ARBA00023295"/>
    </source>
</evidence>
<dbReference type="Proteomes" id="UP000030669">
    <property type="component" value="Unassembled WGS sequence"/>
</dbReference>
<dbReference type="AlphaFoldDB" id="S7RJS2"/>
<accession>S7RJS2</accession>
<keyword evidence="13" id="KW-0732">Signal</keyword>
<dbReference type="GO" id="GO:0045493">
    <property type="term" value="P:xylan catabolic process"/>
    <property type="evidence" value="ECO:0007669"/>
    <property type="project" value="UniProtKB-KW"/>
</dbReference>
<dbReference type="PROSITE" id="PS51760">
    <property type="entry name" value="GH10_2"/>
    <property type="match status" value="1"/>
</dbReference>
<dbReference type="InterPro" id="IPR001000">
    <property type="entry name" value="GH10_dom"/>
</dbReference>
<dbReference type="InterPro" id="IPR044846">
    <property type="entry name" value="GH10"/>
</dbReference>
<dbReference type="HOGENOM" id="CLU_020161_1_0_1"/>
<feature type="chain" id="PRO_5004544226" description="Beta-xylanase" evidence="13">
    <location>
        <begin position="19"/>
        <end position="356"/>
    </location>
</feature>
<evidence type="ECO:0000256" key="5">
    <source>
        <dbReference type="ARBA" id="ARBA00022525"/>
    </source>
</evidence>
<evidence type="ECO:0000256" key="4">
    <source>
        <dbReference type="ARBA" id="ARBA00007495"/>
    </source>
</evidence>
<evidence type="ECO:0000256" key="10">
    <source>
        <dbReference type="ARBA" id="ARBA00023326"/>
    </source>
</evidence>
<evidence type="ECO:0000256" key="2">
    <source>
        <dbReference type="ARBA" id="ARBA00004613"/>
    </source>
</evidence>
<evidence type="ECO:0000313" key="15">
    <source>
        <dbReference type="EMBL" id="EPQ52889.1"/>
    </source>
</evidence>
<evidence type="ECO:0000256" key="3">
    <source>
        <dbReference type="ARBA" id="ARBA00004851"/>
    </source>
</evidence>
<dbReference type="InterPro" id="IPR017853">
    <property type="entry name" value="GH"/>
</dbReference>
<protein>
    <recommendedName>
        <fullName evidence="12">Beta-xylanase</fullName>
        <ecNumber evidence="12">3.2.1.8</ecNumber>
    </recommendedName>
</protein>
<keyword evidence="10 12" id="KW-0624">Polysaccharide degradation</keyword>
<keyword evidence="7 12" id="KW-0378">Hydrolase</keyword>
<dbReference type="eggNOG" id="ENOG502QR4K">
    <property type="taxonomic scope" value="Eukaryota"/>
</dbReference>
<comment type="catalytic activity">
    <reaction evidence="1 12">
        <text>Endohydrolysis of (1-&gt;4)-beta-D-xylosidic linkages in xylans.</text>
        <dbReference type="EC" id="3.2.1.8"/>
    </reaction>
</comment>
<dbReference type="PANTHER" id="PTHR31490:SF35">
    <property type="entry name" value="ENDO-1,4-BETA-XYLANASE"/>
    <property type="match status" value="1"/>
</dbReference>
<dbReference type="PRINTS" id="PR00134">
    <property type="entry name" value="GLHYDRLASE10"/>
</dbReference>
<keyword evidence="16" id="KW-1185">Reference proteome</keyword>
<name>S7RJS2_GLOTA</name>
<organism evidence="15 16">
    <name type="scientific">Gloeophyllum trabeum (strain ATCC 11539 / FP-39264 / Madison 617)</name>
    <name type="common">Brown rot fungus</name>
    <dbReference type="NCBI Taxonomy" id="670483"/>
    <lineage>
        <taxon>Eukaryota</taxon>
        <taxon>Fungi</taxon>
        <taxon>Dikarya</taxon>
        <taxon>Basidiomycota</taxon>
        <taxon>Agaricomycotina</taxon>
        <taxon>Agaricomycetes</taxon>
        <taxon>Gloeophyllales</taxon>
        <taxon>Gloeophyllaceae</taxon>
        <taxon>Gloeophyllum</taxon>
    </lineage>
</organism>
<feature type="signal peptide" evidence="13">
    <location>
        <begin position="1"/>
        <end position="18"/>
    </location>
</feature>
<evidence type="ECO:0000259" key="14">
    <source>
        <dbReference type="PROSITE" id="PS51760"/>
    </source>
</evidence>
<dbReference type="RefSeq" id="XP_007869124.1">
    <property type="nucleotide sequence ID" value="XM_007870933.1"/>
</dbReference>
<evidence type="ECO:0000256" key="6">
    <source>
        <dbReference type="ARBA" id="ARBA00022651"/>
    </source>
</evidence>
<reference evidence="15 16" key="1">
    <citation type="journal article" date="2012" name="Science">
        <title>The Paleozoic origin of enzymatic lignin decomposition reconstructed from 31 fungal genomes.</title>
        <authorList>
            <person name="Floudas D."/>
            <person name="Binder M."/>
            <person name="Riley R."/>
            <person name="Barry K."/>
            <person name="Blanchette R.A."/>
            <person name="Henrissat B."/>
            <person name="Martinez A.T."/>
            <person name="Otillar R."/>
            <person name="Spatafora J.W."/>
            <person name="Yadav J.S."/>
            <person name="Aerts A."/>
            <person name="Benoit I."/>
            <person name="Boyd A."/>
            <person name="Carlson A."/>
            <person name="Copeland A."/>
            <person name="Coutinho P.M."/>
            <person name="de Vries R.P."/>
            <person name="Ferreira P."/>
            <person name="Findley K."/>
            <person name="Foster B."/>
            <person name="Gaskell J."/>
            <person name="Glotzer D."/>
            <person name="Gorecki P."/>
            <person name="Heitman J."/>
            <person name="Hesse C."/>
            <person name="Hori C."/>
            <person name="Igarashi K."/>
            <person name="Jurgens J.A."/>
            <person name="Kallen N."/>
            <person name="Kersten P."/>
            <person name="Kohler A."/>
            <person name="Kuees U."/>
            <person name="Kumar T.K.A."/>
            <person name="Kuo A."/>
            <person name="LaButti K."/>
            <person name="Larrondo L.F."/>
            <person name="Lindquist E."/>
            <person name="Ling A."/>
            <person name="Lombard V."/>
            <person name="Lucas S."/>
            <person name="Lundell T."/>
            <person name="Martin R."/>
            <person name="McLaughlin D.J."/>
            <person name="Morgenstern I."/>
            <person name="Morin E."/>
            <person name="Murat C."/>
            <person name="Nagy L.G."/>
            <person name="Nolan M."/>
            <person name="Ohm R.A."/>
            <person name="Patyshakuliyeva A."/>
            <person name="Rokas A."/>
            <person name="Ruiz-Duenas F.J."/>
            <person name="Sabat G."/>
            <person name="Salamov A."/>
            <person name="Samejima M."/>
            <person name="Schmutz J."/>
            <person name="Slot J.C."/>
            <person name="St John F."/>
            <person name="Stenlid J."/>
            <person name="Sun H."/>
            <person name="Sun S."/>
            <person name="Syed K."/>
            <person name="Tsang A."/>
            <person name="Wiebenga A."/>
            <person name="Young D."/>
            <person name="Pisabarro A."/>
            <person name="Eastwood D.C."/>
            <person name="Martin F."/>
            <person name="Cullen D."/>
            <person name="Grigoriev I.V."/>
            <person name="Hibbett D.S."/>
        </authorList>
    </citation>
    <scope>NUCLEOTIDE SEQUENCE [LARGE SCALE GENOMIC DNA]</scope>
    <source>
        <strain evidence="15 16">ATCC 11539</strain>
    </source>
</reference>
<gene>
    <name evidence="15" type="ORF">GLOTRDRAFT_149061</name>
</gene>
<dbReference type="EMBL" id="KB469307">
    <property type="protein sequence ID" value="EPQ52889.1"/>
    <property type="molecule type" value="Genomic_DNA"/>
</dbReference>
<dbReference type="PROSITE" id="PS00591">
    <property type="entry name" value="GH10_1"/>
    <property type="match status" value="1"/>
</dbReference>
<dbReference type="PANTHER" id="PTHR31490">
    <property type="entry name" value="GLYCOSYL HYDROLASE"/>
    <property type="match status" value="1"/>
</dbReference>
<dbReference type="GO" id="GO:0005576">
    <property type="term" value="C:extracellular region"/>
    <property type="evidence" value="ECO:0007669"/>
    <property type="project" value="UniProtKB-SubCell"/>
</dbReference>
<keyword evidence="6" id="KW-0858">Xylan degradation</keyword>
<evidence type="ECO:0000256" key="11">
    <source>
        <dbReference type="PROSITE-ProRule" id="PRU10061"/>
    </source>
</evidence>
<dbReference type="EC" id="3.2.1.8" evidence="12"/>
<dbReference type="SUPFAM" id="SSF51445">
    <property type="entry name" value="(Trans)glycosidases"/>
    <property type="match status" value="1"/>
</dbReference>
<comment type="subcellular location">
    <subcellularLocation>
        <location evidence="2">Secreted</location>
    </subcellularLocation>
</comment>
<evidence type="ECO:0000256" key="12">
    <source>
        <dbReference type="RuleBase" id="RU361174"/>
    </source>
</evidence>
<keyword evidence="8 12" id="KW-0119">Carbohydrate metabolism</keyword>
<keyword evidence="5" id="KW-0964">Secreted</keyword>
<sequence length="356" mass="37881">MSFKALVAILCVVPHALAQTSSATATATSGASSPSATSTTPLNVAAKAAGKKYFGSATDNHELTDSTYVEILSDSNMFGQITPGNSLKWDATEPSRGNFTFTQGDQIVNLAKANGQLLRGHNCVWHNQLPSWVTSGNFSADTLSSIITTHCGTVVGRYQGQICFWDVVNEPLNDDGTLRSDVFYDTLGEEYISIALRAAKAADPDAKLYINDYGIEGTGPKSTGMVNLVKSLKAASVPIDGIGMQAHLIVGQVPSTLGDNIKQFTALGVEVAITELDLRMTLPATDADLAQQKEDYQRVISTCNAISGCIGVTIWDYTDKYSWVPATFSGQGAALPWDENFNKKPAYDGIVAGFAS</sequence>
<dbReference type="InterPro" id="IPR031158">
    <property type="entry name" value="GH10_AS"/>
</dbReference>
<feature type="domain" description="GH10" evidence="14">
    <location>
        <begin position="36"/>
        <end position="353"/>
    </location>
</feature>
<comment type="similarity">
    <text evidence="4 12">Belongs to the glycosyl hydrolase 10 (cellulase F) family.</text>
</comment>